<dbReference type="Proteomes" id="UP000319976">
    <property type="component" value="Chromosome"/>
</dbReference>
<feature type="transmembrane region" description="Helical" evidence="7">
    <location>
        <begin position="252"/>
        <end position="270"/>
    </location>
</feature>
<feature type="domain" description="Prepilin peptidase A24 N-terminal" evidence="9">
    <location>
        <begin position="18"/>
        <end position="105"/>
    </location>
</feature>
<feature type="transmembrane region" description="Helical" evidence="7">
    <location>
        <begin position="276"/>
        <end position="297"/>
    </location>
</feature>
<dbReference type="GO" id="GO:0005886">
    <property type="term" value="C:plasma membrane"/>
    <property type="evidence" value="ECO:0007669"/>
    <property type="project" value="UniProtKB-SubCell"/>
</dbReference>
<dbReference type="EMBL" id="CP036316">
    <property type="protein sequence ID" value="QDT65320.1"/>
    <property type="molecule type" value="Genomic_DNA"/>
</dbReference>
<feature type="transmembrane region" description="Helical" evidence="7">
    <location>
        <begin position="333"/>
        <end position="352"/>
    </location>
</feature>
<dbReference type="Gene3D" id="1.20.120.1220">
    <property type="match status" value="1"/>
</dbReference>
<dbReference type="AlphaFoldDB" id="A0A517TAC0"/>
<feature type="transmembrane region" description="Helical" evidence="7">
    <location>
        <begin position="220"/>
        <end position="240"/>
    </location>
</feature>
<name>A0A517TAC0_9PLAN</name>
<evidence type="ECO:0000259" key="8">
    <source>
        <dbReference type="Pfam" id="PF01478"/>
    </source>
</evidence>
<dbReference type="GO" id="GO:0004190">
    <property type="term" value="F:aspartic-type endopeptidase activity"/>
    <property type="evidence" value="ECO:0007669"/>
    <property type="project" value="InterPro"/>
</dbReference>
<proteinExistence type="inferred from homology"/>
<feature type="transmembrane region" description="Helical" evidence="7">
    <location>
        <begin position="130"/>
        <end position="150"/>
    </location>
</feature>
<comment type="subcellular location">
    <subcellularLocation>
        <location evidence="1">Cell membrane</location>
        <topology evidence="1">Multi-pass membrane protein</topology>
    </subcellularLocation>
</comment>
<accession>A0A517TAC0</accession>
<feature type="transmembrane region" description="Helical" evidence="7">
    <location>
        <begin position="304"/>
        <end position="321"/>
    </location>
</feature>
<evidence type="ECO:0000313" key="11">
    <source>
        <dbReference type="Proteomes" id="UP000319976"/>
    </source>
</evidence>
<evidence type="ECO:0000256" key="1">
    <source>
        <dbReference type="ARBA" id="ARBA00004651"/>
    </source>
</evidence>
<evidence type="ECO:0000256" key="6">
    <source>
        <dbReference type="ARBA" id="ARBA00023136"/>
    </source>
</evidence>
<protein>
    <submittedName>
        <fullName evidence="10">Type 4 prepilin-like proteins leader peptide-processing enzyme</fullName>
    </submittedName>
</protein>
<dbReference type="RefSeq" id="WP_145263215.1">
    <property type="nucleotide sequence ID" value="NZ_CP036316.1"/>
</dbReference>
<reference evidence="10 11" key="1">
    <citation type="submission" date="2019-02" db="EMBL/GenBank/DDBJ databases">
        <title>Deep-cultivation of Planctomycetes and their phenomic and genomic characterization uncovers novel biology.</title>
        <authorList>
            <person name="Wiegand S."/>
            <person name="Jogler M."/>
            <person name="Boedeker C."/>
            <person name="Pinto D."/>
            <person name="Vollmers J."/>
            <person name="Rivas-Marin E."/>
            <person name="Kohn T."/>
            <person name="Peeters S.H."/>
            <person name="Heuer A."/>
            <person name="Rast P."/>
            <person name="Oberbeckmann S."/>
            <person name="Bunk B."/>
            <person name="Jeske O."/>
            <person name="Meyerdierks A."/>
            <person name="Storesund J.E."/>
            <person name="Kallscheuer N."/>
            <person name="Luecker S."/>
            <person name="Lage O.M."/>
            <person name="Pohl T."/>
            <person name="Merkel B.J."/>
            <person name="Hornburger P."/>
            <person name="Mueller R.-W."/>
            <person name="Bruemmer F."/>
            <person name="Labrenz M."/>
            <person name="Spormann A.M."/>
            <person name="Op den Camp H."/>
            <person name="Overmann J."/>
            <person name="Amann R."/>
            <person name="Jetten M.S.M."/>
            <person name="Mascher T."/>
            <person name="Medema M.H."/>
            <person name="Devos D.P."/>
            <person name="Kaster A.-K."/>
            <person name="Ovreas L."/>
            <person name="Rohde M."/>
            <person name="Galperin M.Y."/>
            <person name="Jogler C."/>
        </authorList>
    </citation>
    <scope>NUCLEOTIDE SEQUENCE [LARGE SCALE GENOMIC DNA]</scope>
    <source>
        <strain evidence="10 11">V22</strain>
    </source>
</reference>
<keyword evidence="3" id="KW-1003">Cell membrane</keyword>
<dbReference type="PANTHER" id="PTHR30487:SF0">
    <property type="entry name" value="PREPILIN LEADER PEPTIDASE_N-METHYLTRANSFERASE-RELATED"/>
    <property type="match status" value="1"/>
</dbReference>
<keyword evidence="11" id="KW-1185">Reference proteome</keyword>
<dbReference type="PANTHER" id="PTHR30487">
    <property type="entry name" value="TYPE 4 PREPILIN-LIKE PROTEINS LEADER PEPTIDE-PROCESSING ENZYME"/>
    <property type="match status" value="1"/>
</dbReference>
<dbReference type="KEGG" id="chya:V22_25690"/>
<evidence type="ECO:0000256" key="2">
    <source>
        <dbReference type="ARBA" id="ARBA00005801"/>
    </source>
</evidence>
<feature type="domain" description="Prepilin type IV endopeptidase peptidase" evidence="8">
    <location>
        <begin position="222"/>
        <end position="288"/>
    </location>
</feature>
<feature type="transmembrane region" description="Helical" evidence="7">
    <location>
        <begin position="6"/>
        <end position="26"/>
    </location>
</feature>
<dbReference type="OrthoDB" id="9789291at2"/>
<evidence type="ECO:0000256" key="5">
    <source>
        <dbReference type="ARBA" id="ARBA00022989"/>
    </source>
</evidence>
<evidence type="ECO:0000256" key="7">
    <source>
        <dbReference type="SAM" id="Phobius"/>
    </source>
</evidence>
<comment type="similarity">
    <text evidence="2">Belongs to the peptidase A24 family.</text>
</comment>
<feature type="transmembrane region" description="Helical" evidence="7">
    <location>
        <begin position="162"/>
        <end position="186"/>
    </location>
</feature>
<organism evidence="10 11">
    <name type="scientific">Calycomorphotria hydatis</name>
    <dbReference type="NCBI Taxonomy" id="2528027"/>
    <lineage>
        <taxon>Bacteria</taxon>
        <taxon>Pseudomonadati</taxon>
        <taxon>Planctomycetota</taxon>
        <taxon>Planctomycetia</taxon>
        <taxon>Planctomycetales</taxon>
        <taxon>Planctomycetaceae</taxon>
        <taxon>Calycomorphotria</taxon>
    </lineage>
</organism>
<dbReference type="GO" id="GO:0006465">
    <property type="term" value="P:signal peptide processing"/>
    <property type="evidence" value="ECO:0007669"/>
    <property type="project" value="TreeGrafter"/>
</dbReference>
<evidence type="ECO:0000256" key="4">
    <source>
        <dbReference type="ARBA" id="ARBA00022692"/>
    </source>
</evidence>
<evidence type="ECO:0000256" key="3">
    <source>
        <dbReference type="ARBA" id="ARBA00022475"/>
    </source>
</evidence>
<dbReference type="InterPro" id="IPR010627">
    <property type="entry name" value="Prepilin_pept_A24_N"/>
</dbReference>
<dbReference type="Pfam" id="PF06750">
    <property type="entry name" value="A24_N_bact"/>
    <property type="match status" value="1"/>
</dbReference>
<gene>
    <name evidence="10" type="primary">outO_3</name>
    <name evidence="10" type="ORF">V22_25690</name>
</gene>
<evidence type="ECO:0000259" key="9">
    <source>
        <dbReference type="Pfam" id="PF06750"/>
    </source>
</evidence>
<keyword evidence="4 7" id="KW-0812">Transmembrane</keyword>
<keyword evidence="6 7" id="KW-0472">Membrane</keyword>
<keyword evidence="5 7" id="KW-1133">Transmembrane helix</keyword>
<evidence type="ECO:0000313" key="10">
    <source>
        <dbReference type="EMBL" id="QDT65320.1"/>
    </source>
</evidence>
<dbReference type="InterPro" id="IPR050882">
    <property type="entry name" value="Prepilin_peptidase/N-MTase"/>
</dbReference>
<dbReference type="Pfam" id="PF01478">
    <property type="entry name" value="Peptidase_A24"/>
    <property type="match status" value="1"/>
</dbReference>
<sequence length="408" mass="45690">MIENDLLRYGLAVVVFLVAASVGRFLNRCIDRFPRTEIFKDQINAAIRPNTHDWRMWSFLKWYHHLPVIGRWLPGNPYRVQHTSAELRRTTVELLNGLLCAAVFLVDTQAPPTALTPDVATALPNTAWRMISLCIAHWVLIQALIVASVIDLETMLIPDGSTVPATIFGLVWALLCGQSMLVPLWFYDSTMLYLLGIGDADLFTQAGIVVPDWQSNWPHLHALAGAICGMIVGAGIVWLVRVIGHAALGKEAMGFGDVILMGMIGTFLGWQPVLVVFFVAPLCALVATLAFAATGFWRHIPYGHWLSIAAVIVLLAWPYVWPPAERVFLMGPLLFPFAFMLFGTLAVLLLAMRLLKKILGIRDELPYWEVNTWGSGDQLQYEASRREQPNRLIDSTVPNYGQRRWGQY</sequence>
<dbReference type="InterPro" id="IPR000045">
    <property type="entry name" value="Prepilin_IV_endopep_pep"/>
</dbReference>